<keyword evidence="3" id="KW-1185">Reference proteome</keyword>
<organism evidence="2 3">
    <name type="scientific">Massariosphaeria phaeospora</name>
    <dbReference type="NCBI Taxonomy" id="100035"/>
    <lineage>
        <taxon>Eukaryota</taxon>
        <taxon>Fungi</taxon>
        <taxon>Dikarya</taxon>
        <taxon>Ascomycota</taxon>
        <taxon>Pezizomycotina</taxon>
        <taxon>Dothideomycetes</taxon>
        <taxon>Pleosporomycetidae</taxon>
        <taxon>Pleosporales</taxon>
        <taxon>Pleosporales incertae sedis</taxon>
        <taxon>Massariosphaeria</taxon>
    </lineage>
</organism>
<feature type="compositionally biased region" description="Acidic residues" evidence="1">
    <location>
        <begin position="797"/>
        <end position="828"/>
    </location>
</feature>
<gene>
    <name evidence="2" type="ORF">BDV95DRAFT_613073</name>
</gene>
<reference evidence="2 3" key="1">
    <citation type="submission" date="2020-01" db="EMBL/GenBank/DDBJ databases">
        <authorList>
            <consortium name="DOE Joint Genome Institute"/>
            <person name="Haridas S."/>
            <person name="Albert R."/>
            <person name="Binder M."/>
            <person name="Bloem J."/>
            <person name="Labutti K."/>
            <person name="Salamov A."/>
            <person name="Andreopoulos B."/>
            <person name="Baker S.E."/>
            <person name="Barry K."/>
            <person name="Bills G."/>
            <person name="Bluhm B.H."/>
            <person name="Cannon C."/>
            <person name="Castanera R."/>
            <person name="Culley D.E."/>
            <person name="Daum C."/>
            <person name="Ezra D."/>
            <person name="Gonzalez J.B."/>
            <person name="Henrissat B."/>
            <person name="Kuo A."/>
            <person name="Liang C."/>
            <person name="Lipzen A."/>
            <person name="Lutzoni F."/>
            <person name="Magnuson J."/>
            <person name="Mondo S."/>
            <person name="Nolan M."/>
            <person name="Ohm R."/>
            <person name="Pangilinan J."/>
            <person name="Park H.-J.H."/>
            <person name="Ramirez L."/>
            <person name="Alfaro M."/>
            <person name="Sun H."/>
            <person name="Tritt A."/>
            <person name="Yoshinaga Y."/>
            <person name="Zwiers L.-H.L."/>
            <person name="Turgeon B.G."/>
            <person name="Goodwin S.B."/>
            <person name="Spatafora J.W."/>
            <person name="Crous P.W."/>
            <person name="Grigoriev I.V."/>
        </authorList>
    </citation>
    <scope>NUCLEOTIDE SEQUENCE [LARGE SCALE GENOMIC DNA]</scope>
    <source>
        <strain evidence="2 3">CBS 611.86</strain>
    </source>
</reference>
<dbReference type="Proteomes" id="UP000481861">
    <property type="component" value="Unassembled WGS sequence"/>
</dbReference>
<feature type="region of interest" description="Disordered" evidence="1">
    <location>
        <begin position="1"/>
        <end position="47"/>
    </location>
</feature>
<feature type="region of interest" description="Disordered" evidence="1">
    <location>
        <begin position="421"/>
        <end position="507"/>
    </location>
</feature>
<dbReference type="Gene3D" id="3.30.40.10">
    <property type="entry name" value="Zinc/RING finger domain, C3HC4 (zinc finger)"/>
    <property type="match status" value="1"/>
</dbReference>
<feature type="region of interest" description="Disordered" evidence="1">
    <location>
        <begin position="538"/>
        <end position="558"/>
    </location>
</feature>
<feature type="region of interest" description="Disordered" evidence="1">
    <location>
        <begin position="792"/>
        <end position="828"/>
    </location>
</feature>
<comment type="caution">
    <text evidence="2">The sequence shown here is derived from an EMBL/GenBank/DDBJ whole genome shotgun (WGS) entry which is preliminary data.</text>
</comment>
<protein>
    <recommendedName>
        <fullName evidence="4">Zinc finger PHD-type domain-containing protein</fullName>
    </recommendedName>
</protein>
<feature type="compositionally biased region" description="Basic and acidic residues" evidence="1">
    <location>
        <begin position="23"/>
        <end position="47"/>
    </location>
</feature>
<evidence type="ECO:0000313" key="2">
    <source>
        <dbReference type="EMBL" id="KAF2864913.1"/>
    </source>
</evidence>
<feature type="region of interest" description="Disordered" evidence="1">
    <location>
        <begin position="278"/>
        <end position="326"/>
    </location>
</feature>
<accession>A0A7C8I2A1</accession>
<sequence length="828" mass="91207">MESSKSSTAKAGGPALEGGHQAKRTEAGKETEKSCKDQQGRQHLDFHPNTDEFYALNPEGWKGTFDRRPSNVESTIQALRSYLGDSIPKQLLRDELGEVLPVSENHFESLPALQAVLWRDLPRLEARANMLDITDADIVTAQSVLAIGDVLLKNYVFVLRNSQSTTCSSPLCAHVHLGLGLAYQPRKVYLEPLIDFTTLVPAMNLNLFHGKVFVFSRETDMYWGLGFNVEGKYIPNDCLSYCVACLQFLWDRRVMAWTFVEKHEDYFNTHQHGALQESQTLSTALDETEEDKQAVQPEDVAWDETYEDGSGQESGSEENESVGSDADTVVGIAGARDTVMLDGANDRKKFRQQPITIWEDQETKGNDQHCETTSDYPYETELLHSLSATSAPLVFLGLSIVQAYNTNSSPCKVNRAEISDSPFPTESCTGPYQATNFDQPGGSSRNSLGPSSDGNSTVSSQQMEGIQFQGTPLPFRTRPLHSALQTPGFDPIASGRPRTATTNVQDVGVQRSEILASAERAASGKTVPEELQSPRAFGRQLQGNHGGNPGQVNKDNGNDSIWGFNRLTTLPKLNPLTPHDPDIPMADQVHHVLGQLERHRQPAKPSLSPGTVAINRIAEITGISVPPRSPPSLEPPPRSAPLQAALTSAKARKQSALDPSAAPFTPIPPIRAITKRTANPLPPFPSAATRICSCRKPARTFHVRLHQCNNGACPVDWWHYACLDKSNKLSARSPKWICGVCKASAFFEARDRPAAARFETPEGMAEVVSAMKMPGFGRGVQDPYGLAGMDAQWHEGQEDEDEEEEYWEEDEDMDDQYDEDEDAEEMDV</sequence>
<dbReference type="SUPFAM" id="SSF57903">
    <property type="entry name" value="FYVE/PHD zinc finger"/>
    <property type="match status" value="1"/>
</dbReference>
<evidence type="ECO:0008006" key="4">
    <source>
        <dbReference type="Google" id="ProtNLM"/>
    </source>
</evidence>
<evidence type="ECO:0000313" key="3">
    <source>
        <dbReference type="Proteomes" id="UP000481861"/>
    </source>
</evidence>
<dbReference type="OrthoDB" id="5411773at2759"/>
<dbReference type="InterPro" id="IPR013083">
    <property type="entry name" value="Znf_RING/FYVE/PHD"/>
</dbReference>
<name>A0A7C8I2A1_9PLEO</name>
<feature type="compositionally biased region" description="Polar residues" evidence="1">
    <location>
        <begin position="422"/>
        <end position="470"/>
    </location>
</feature>
<proteinExistence type="predicted"/>
<dbReference type="InterPro" id="IPR011011">
    <property type="entry name" value="Znf_FYVE_PHD"/>
</dbReference>
<dbReference type="AlphaFoldDB" id="A0A7C8I2A1"/>
<evidence type="ECO:0000256" key="1">
    <source>
        <dbReference type="SAM" id="MobiDB-lite"/>
    </source>
</evidence>
<dbReference type="EMBL" id="JAADJZ010000038">
    <property type="protein sequence ID" value="KAF2864913.1"/>
    <property type="molecule type" value="Genomic_DNA"/>
</dbReference>